<dbReference type="GO" id="GO:0009063">
    <property type="term" value="P:amino acid catabolic process"/>
    <property type="evidence" value="ECO:0007669"/>
    <property type="project" value="InterPro"/>
</dbReference>
<dbReference type="InterPro" id="IPR029017">
    <property type="entry name" value="Enolase-like_N"/>
</dbReference>
<dbReference type="InterPro" id="IPR018110">
    <property type="entry name" value="Mandel_Rmase/mucon_lact_enz_CS"/>
</dbReference>
<dbReference type="Gene3D" id="3.30.390.10">
    <property type="entry name" value="Enolase-like, N-terminal domain"/>
    <property type="match status" value="1"/>
</dbReference>
<dbReference type="Pfam" id="PF02746">
    <property type="entry name" value="MR_MLE_N"/>
    <property type="match status" value="1"/>
</dbReference>
<dbReference type="FunFam" id="3.30.390.10:FF:000009">
    <property type="entry name" value="Hydrophobic dipeptide epimerase"/>
    <property type="match status" value="1"/>
</dbReference>
<proteinExistence type="inferred from homology"/>
<evidence type="ECO:0000256" key="5">
    <source>
        <dbReference type="SAM" id="MobiDB-lite"/>
    </source>
</evidence>
<dbReference type="GO" id="GO:0006518">
    <property type="term" value="P:peptide metabolic process"/>
    <property type="evidence" value="ECO:0007669"/>
    <property type="project" value="UniProtKB-ARBA"/>
</dbReference>
<reference evidence="9 10" key="1">
    <citation type="submission" date="2017-10" db="EMBL/GenBank/DDBJ databases">
        <authorList>
            <person name="Regsiter A."/>
            <person name="William W."/>
        </authorList>
    </citation>
    <scope>NUCLEOTIDE SEQUENCE [LARGE SCALE GENOMIC DNA]</scope>
    <source>
        <strain evidence="7 10">CFBP6984</strain>
        <strain evidence="8 9">CFBP7430</strain>
    </source>
</reference>
<comment type="similarity">
    <text evidence="2">Belongs to the mandelate racemase/muconate lactonizing enzyme family.</text>
</comment>
<protein>
    <submittedName>
        <fullName evidence="8">L-Ala-D/L-Glu epimerase</fullName>
    </submittedName>
</protein>
<comment type="caution">
    <text evidence="8">The sequence shown here is derived from an EMBL/GenBank/DDBJ whole genome shotgun (WGS) entry which is preliminary data.</text>
</comment>
<dbReference type="InterPro" id="IPR013341">
    <property type="entry name" value="Mandelate_racemase_N_dom"/>
</dbReference>
<evidence type="ECO:0000256" key="1">
    <source>
        <dbReference type="ARBA" id="ARBA00001946"/>
    </source>
</evidence>
<dbReference type="EMBL" id="OCYS01000134">
    <property type="protein sequence ID" value="SON92339.1"/>
    <property type="molecule type" value="Genomic_DNA"/>
</dbReference>
<sequence length="239" mass="25450">MKITGFRLGMVRVPLKTPFKTAVRTVQAIEDVVVLLQTDSGHIGYGAAPATAPITGDTHGSIIAAIQHCIGPKLIGQDVADLNRLCGLVQHALERNTSAKAAVEIALYDLWAQGFGAPLYQLLGGGTPRVTTDITISADTIATMVAQAQAALAHGYRALKIKVGKDIESDVERVTAIHAAVAGRHRCGWMPIKAGRPNKRCAPCVRWKMAASRWSCWSSRSKPPTSTGSPSSPHASTRR</sequence>
<evidence type="ECO:0000256" key="4">
    <source>
        <dbReference type="ARBA" id="ARBA00022842"/>
    </source>
</evidence>
<accession>A0AB38E4F3</accession>
<feature type="region of interest" description="Disordered" evidence="5">
    <location>
        <begin position="217"/>
        <end position="239"/>
    </location>
</feature>
<dbReference type="PROSITE" id="PS00908">
    <property type="entry name" value="MR_MLE_1"/>
    <property type="match status" value="1"/>
</dbReference>
<dbReference type="Proteomes" id="UP000234181">
    <property type="component" value="Unassembled WGS sequence"/>
</dbReference>
<feature type="domain" description="Mandelate racemase/muconate lactonizing enzyme N-terminal" evidence="6">
    <location>
        <begin position="11"/>
        <end position="124"/>
    </location>
</feature>
<keyword evidence="4" id="KW-0460">Magnesium</keyword>
<dbReference type="PANTHER" id="PTHR48073">
    <property type="entry name" value="O-SUCCINYLBENZOATE SYNTHASE-RELATED"/>
    <property type="match status" value="1"/>
</dbReference>
<dbReference type="PANTHER" id="PTHR48073:SF2">
    <property type="entry name" value="O-SUCCINYLBENZOATE SYNTHASE"/>
    <property type="match status" value="1"/>
</dbReference>
<dbReference type="SUPFAM" id="SSF51604">
    <property type="entry name" value="Enolase C-terminal domain-like"/>
    <property type="match status" value="1"/>
</dbReference>
<name>A0AB38E4F3_XANCH</name>
<dbReference type="EMBL" id="OCYT01000140">
    <property type="protein sequence ID" value="SON87279.1"/>
    <property type="molecule type" value="Genomic_DNA"/>
</dbReference>
<evidence type="ECO:0000313" key="8">
    <source>
        <dbReference type="EMBL" id="SON92339.1"/>
    </source>
</evidence>
<organism evidence="8 9">
    <name type="scientific">Xanthomonas campestris pv. phaseoli</name>
    <dbReference type="NCBI Taxonomy" id="317013"/>
    <lineage>
        <taxon>Bacteria</taxon>
        <taxon>Pseudomonadati</taxon>
        <taxon>Pseudomonadota</taxon>
        <taxon>Gammaproteobacteria</taxon>
        <taxon>Lysobacterales</taxon>
        <taxon>Lysobacteraceae</taxon>
        <taxon>Xanthomonas</taxon>
    </lineage>
</organism>
<evidence type="ECO:0000313" key="9">
    <source>
        <dbReference type="Proteomes" id="UP000234166"/>
    </source>
</evidence>
<evidence type="ECO:0000256" key="3">
    <source>
        <dbReference type="ARBA" id="ARBA00022723"/>
    </source>
</evidence>
<evidence type="ECO:0000313" key="7">
    <source>
        <dbReference type="EMBL" id="SON87279.1"/>
    </source>
</evidence>
<dbReference type="GO" id="GO:0016853">
    <property type="term" value="F:isomerase activity"/>
    <property type="evidence" value="ECO:0007669"/>
    <property type="project" value="UniProtKB-ARBA"/>
</dbReference>
<dbReference type="InterPro" id="IPR036849">
    <property type="entry name" value="Enolase-like_C_sf"/>
</dbReference>
<evidence type="ECO:0000313" key="10">
    <source>
        <dbReference type="Proteomes" id="UP000234181"/>
    </source>
</evidence>
<dbReference type="Proteomes" id="UP000234166">
    <property type="component" value="Unassembled WGS sequence"/>
</dbReference>
<keyword evidence="3" id="KW-0479">Metal-binding</keyword>
<gene>
    <name evidence="7" type="ORF">XAP6984_800007</name>
    <name evidence="8" type="ORF">XAP7430_760007</name>
</gene>
<dbReference type="AlphaFoldDB" id="A0AB38E4F3"/>
<dbReference type="GO" id="GO:0046872">
    <property type="term" value="F:metal ion binding"/>
    <property type="evidence" value="ECO:0007669"/>
    <property type="project" value="UniProtKB-KW"/>
</dbReference>
<evidence type="ECO:0000259" key="6">
    <source>
        <dbReference type="Pfam" id="PF02746"/>
    </source>
</evidence>
<keyword evidence="10" id="KW-1185">Reference proteome</keyword>
<dbReference type="SUPFAM" id="SSF54826">
    <property type="entry name" value="Enolase N-terminal domain-like"/>
    <property type="match status" value="1"/>
</dbReference>
<evidence type="ECO:0000256" key="2">
    <source>
        <dbReference type="ARBA" id="ARBA00008031"/>
    </source>
</evidence>
<dbReference type="Gene3D" id="3.20.20.120">
    <property type="entry name" value="Enolase-like C-terminal domain"/>
    <property type="match status" value="1"/>
</dbReference>
<comment type="cofactor">
    <cofactor evidence="1">
        <name>Mg(2+)</name>
        <dbReference type="ChEBI" id="CHEBI:18420"/>
    </cofactor>
</comment>